<name>A0A7W5ZV74_9BACT</name>
<reference evidence="2 3" key="1">
    <citation type="submission" date="2020-08" db="EMBL/GenBank/DDBJ databases">
        <title>Genomic Encyclopedia of Type Strains, Phase IV (KMG-IV): sequencing the most valuable type-strain genomes for metagenomic binning, comparative biology and taxonomic classification.</title>
        <authorList>
            <person name="Goeker M."/>
        </authorList>
    </citation>
    <scope>NUCLEOTIDE SEQUENCE [LARGE SCALE GENOMIC DNA]</scope>
    <source>
        <strain evidence="2 3">DSM 17976</strain>
    </source>
</reference>
<organism evidence="2 3">
    <name type="scientific">Runella defluvii</name>
    <dbReference type="NCBI Taxonomy" id="370973"/>
    <lineage>
        <taxon>Bacteria</taxon>
        <taxon>Pseudomonadati</taxon>
        <taxon>Bacteroidota</taxon>
        <taxon>Cytophagia</taxon>
        <taxon>Cytophagales</taxon>
        <taxon>Spirosomataceae</taxon>
        <taxon>Runella</taxon>
    </lineage>
</organism>
<evidence type="ECO:0000313" key="3">
    <source>
        <dbReference type="Proteomes" id="UP000541352"/>
    </source>
</evidence>
<dbReference type="Proteomes" id="UP000541352">
    <property type="component" value="Unassembled WGS sequence"/>
</dbReference>
<dbReference type="RefSeq" id="WP_183980788.1">
    <property type="nucleotide sequence ID" value="NZ_JACIBY010000040.1"/>
</dbReference>
<accession>A0A7W5ZV74</accession>
<evidence type="ECO:0000313" key="2">
    <source>
        <dbReference type="EMBL" id="MBB3842419.1"/>
    </source>
</evidence>
<feature type="coiled-coil region" evidence="1">
    <location>
        <begin position="206"/>
        <end position="254"/>
    </location>
</feature>
<evidence type="ECO:0000256" key="1">
    <source>
        <dbReference type="SAM" id="Coils"/>
    </source>
</evidence>
<proteinExistence type="predicted"/>
<keyword evidence="1" id="KW-0175">Coiled coil</keyword>
<gene>
    <name evidence="2" type="ORF">FHS57_006453</name>
</gene>
<evidence type="ECO:0008006" key="4">
    <source>
        <dbReference type="Google" id="ProtNLM"/>
    </source>
</evidence>
<comment type="caution">
    <text evidence="2">The sequence shown here is derived from an EMBL/GenBank/DDBJ whole genome shotgun (WGS) entry which is preliminary data.</text>
</comment>
<keyword evidence="3" id="KW-1185">Reference proteome</keyword>
<protein>
    <recommendedName>
        <fullName evidence="4">Mobilization protein</fullName>
    </recommendedName>
</protein>
<dbReference type="AlphaFoldDB" id="A0A7W5ZV74"/>
<dbReference type="EMBL" id="JACIBY010000040">
    <property type="protein sequence ID" value="MBB3842419.1"/>
    <property type="molecule type" value="Genomic_DNA"/>
</dbReference>
<sequence>MGKSSIHIVPVKGGSESHNQRLKVLSYVRSDLSYLNSSFHLKSIQEAKNFAERNCKEKTGRKMQDKATPIREGVLLINKHHTAEDLKRLSRVLEQRFGIKTIQGYCHKDEGHYDKITNEWRPNYHAHMVFDWTNHQTGKSIKLNREDMSEFQSIVAGELNLERGHNSSIKHLNAVQFKTQQEIRNLQNLHQLKNGLTEAQKVIEQAIPLKKEIDGLKSDKKRLEEENTLLRANKNYLEKKIEVGRSELKQLEEQKTNRGFKL</sequence>